<reference evidence="1 2" key="1">
    <citation type="submission" date="2011-01" db="EMBL/GenBank/DDBJ databases">
        <authorList>
            <person name="Weinstock G."/>
            <person name="Sodergren E."/>
            <person name="Clifton S."/>
            <person name="Fulton L."/>
            <person name="Fulton B."/>
            <person name="Courtney L."/>
            <person name="Fronick C."/>
            <person name="Harrison M."/>
            <person name="Strong C."/>
            <person name="Farmer C."/>
            <person name="Delahaunty K."/>
            <person name="Markovic C."/>
            <person name="Hall O."/>
            <person name="Minx P."/>
            <person name="Tomlinson C."/>
            <person name="Mitreva M."/>
            <person name="Hou S."/>
            <person name="Chen J."/>
            <person name="Wollam A."/>
            <person name="Pepin K.H."/>
            <person name="Johnson M."/>
            <person name="Bhonagiri V."/>
            <person name="Zhang X."/>
            <person name="Suruliraj S."/>
            <person name="Warren W."/>
            <person name="Chinwalla A."/>
            <person name="Mardis E.R."/>
            <person name="Wilson R.K."/>
        </authorList>
    </citation>
    <scope>NUCLEOTIDE SEQUENCE [LARGE SCALE GENOMIC DNA]</scope>
    <source>
        <strain evidence="1 2">YIT 12067</strain>
    </source>
</reference>
<keyword evidence="2" id="KW-1185">Reference proteome</keyword>
<dbReference type="AlphaFoldDB" id="E8LGZ5"/>
<evidence type="ECO:0000313" key="1">
    <source>
        <dbReference type="EMBL" id="EFY03870.1"/>
    </source>
</evidence>
<comment type="caution">
    <text evidence="1">The sequence shown here is derived from an EMBL/GenBank/DDBJ whole genome shotgun (WGS) entry which is preliminary data.</text>
</comment>
<dbReference type="HOGENOM" id="CLU_820974_0_0_9"/>
<gene>
    <name evidence="1" type="ORF">HMPREF9443_02151</name>
</gene>
<organism evidence="1 2">
    <name type="scientific">Phascolarctobacterium succinatutens YIT 12067</name>
    <dbReference type="NCBI Taxonomy" id="626939"/>
    <lineage>
        <taxon>Bacteria</taxon>
        <taxon>Bacillati</taxon>
        <taxon>Bacillota</taxon>
        <taxon>Negativicutes</taxon>
        <taxon>Acidaminococcales</taxon>
        <taxon>Acidaminococcaceae</taxon>
        <taxon>Phascolarctobacterium</taxon>
    </lineage>
</organism>
<evidence type="ECO:0000313" key="2">
    <source>
        <dbReference type="Proteomes" id="UP000004923"/>
    </source>
</evidence>
<dbReference type="Proteomes" id="UP000004923">
    <property type="component" value="Unassembled WGS sequence"/>
</dbReference>
<name>E8LGZ5_9FIRM</name>
<dbReference type="EMBL" id="AEVN01000118">
    <property type="protein sequence ID" value="EFY03870.1"/>
    <property type="molecule type" value="Genomic_DNA"/>
</dbReference>
<sequence>MVFLGIIIEEQSFAQAAAGGDELFGTRCLQKAADNANAGQNDITTFTAEAGNFFALLQICVAQSVEEAAICLRGIGIIVDFGCRIFLFTLDDFSYRTRGTADADERQSVLLEPGVLFQTANDKKAHVAKDIGWHDIACVEHGGGIDCADRQGYAFQNFTVFEQNQLGTAAAQVKDDAVLDVDGVDNAKIADIGFGIAGDDVQLDACFLGNACDKLRTVGSVADGCSSNGNGFVSLINFAHIGKAFHGFDGTAEGYFCKHVFFVDLLTQAQCFFLVIDHIISTILINMADNKPGRVGADVDNCDSLHFSFLLVGCSSKLRLFYFNDIFIILPISGKNPA</sequence>
<proteinExistence type="predicted"/>
<accession>E8LGZ5</accession>
<protein>
    <submittedName>
        <fullName evidence="1">Uncharacterized protein</fullName>
    </submittedName>
</protein>